<evidence type="ECO:0000313" key="2">
    <source>
        <dbReference type="Proteomes" id="UP000620127"/>
    </source>
</evidence>
<reference evidence="2" key="1">
    <citation type="journal article" date="2019" name="Int. J. Syst. Evol. Microbiol.">
        <title>The Global Catalogue of Microorganisms (GCM) 10K type strain sequencing project: providing services to taxonomists for standard genome sequencing and annotation.</title>
        <authorList>
            <consortium name="The Broad Institute Genomics Platform"/>
            <consortium name="The Broad Institute Genome Sequencing Center for Infectious Disease"/>
            <person name="Wu L."/>
            <person name="Ma J."/>
        </authorList>
    </citation>
    <scope>NUCLEOTIDE SEQUENCE [LARGE SCALE GENOMIC DNA]</scope>
    <source>
        <strain evidence="2">KCTC 23916</strain>
    </source>
</reference>
<comment type="caution">
    <text evidence="1">The sequence shown here is derived from an EMBL/GenBank/DDBJ whole genome shotgun (WGS) entry which is preliminary data.</text>
</comment>
<accession>A0ABQ2XL55</accession>
<name>A0ABQ2XL55_9BURK</name>
<gene>
    <name evidence="1" type="ORF">GCM10011282_31590</name>
</gene>
<proteinExistence type="predicted"/>
<dbReference type="Proteomes" id="UP000620127">
    <property type="component" value="Unassembled WGS sequence"/>
</dbReference>
<keyword evidence="2" id="KW-1185">Reference proteome</keyword>
<dbReference type="EMBL" id="BMYT01000006">
    <property type="protein sequence ID" value="GGX23173.1"/>
    <property type="molecule type" value="Genomic_DNA"/>
</dbReference>
<organism evidence="1 2">
    <name type="scientific">Undibacterium macrobrachii</name>
    <dbReference type="NCBI Taxonomy" id="1119058"/>
    <lineage>
        <taxon>Bacteria</taxon>
        <taxon>Pseudomonadati</taxon>
        <taxon>Pseudomonadota</taxon>
        <taxon>Betaproteobacteria</taxon>
        <taxon>Burkholderiales</taxon>
        <taxon>Oxalobacteraceae</taxon>
        <taxon>Undibacterium</taxon>
    </lineage>
</organism>
<sequence length="77" mass="8795">MALFKAEWARSRPSAAFPDVPTILPYVRRFKASTVNLSEWIEKTEIEAKPRLIDVTKIREVADTDTINFDSIEASKI</sequence>
<evidence type="ECO:0000313" key="1">
    <source>
        <dbReference type="EMBL" id="GGX23173.1"/>
    </source>
</evidence>
<protein>
    <submittedName>
        <fullName evidence="1">Uncharacterized protein</fullName>
    </submittedName>
</protein>